<organism evidence="1 2">
    <name type="scientific">Helianthus annuus</name>
    <name type="common">Common sunflower</name>
    <dbReference type="NCBI Taxonomy" id="4232"/>
    <lineage>
        <taxon>Eukaryota</taxon>
        <taxon>Viridiplantae</taxon>
        <taxon>Streptophyta</taxon>
        <taxon>Embryophyta</taxon>
        <taxon>Tracheophyta</taxon>
        <taxon>Spermatophyta</taxon>
        <taxon>Magnoliopsida</taxon>
        <taxon>eudicotyledons</taxon>
        <taxon>Gunneridae</taxon>
        <taxon>Pentapetalae</taxon>
        <taxon>asterids</taxon>
        <taxon>campanulids</taxon>
        <taxon>Asterales</taxon>
        <taxon>Asteraceae</taxon>
        <taxon>Asteroideae</taxon>
        <taxon>Heliantheae alliance</taxon>
        <taxon>Heliantheae</taxon>
        <taxon>Helianthus</taxon>
    </lineage>
</organism>
<protein>
    <submittedName>
        <fullName evidence="1">Uncharacterized protein</fullName>
    </submittedName>
</protein>
<name>A0A9K3IM93_HELAN</name>
<evidence type="ECO:0000313" key="1">
    <source>
        <dbReference type="EMBL" id="KAF5799066.1"/>
    </source>
</evidence>
<gene>
    <name evidence="1" type="ORF">HanXRQr2_Chr07g0300281</name>
</gene>
<evidence type="ECO:0000313" key="2">
    <source>
        <dbReference type="Proteomes" id="UP000215914"/>
    </source>
</evidence>
<dbReference type="EMBL" id="MNCJ02000322">
    <property type="protein sequence ID" value="KAF5799066.1"/>
    <property type="molecule type" value="Genomic_DNA"/>
</dbReference>
<sequence>MDRKLLNYKEGNNRGTTVVKLETLITVNKINSKHTSKCVLGSIRTQERPGAPLQNPSSLKIDQLEVQFSPKSKSDHRFVITSSKGS</sequence>
<reference evidence="1" key="1">
    <citation type="journal article" date="2017" name="Nature">
        <title>The sunflower genome provides insights into oil metabolism, flowering and Asterid evolution.</title>
        <authorList>
            <person name="Badouin H."/>
            <person name="Gouzy J."/>
            <person name="Grassa C.J."/>
            <person name="Murat F."/>
            <person name="Staton S.E."/>
            <person name="Cottret L."/>
            <person name="Lelandais-Briere C."/>
            <person name="Owens G.L."/>
            <person name="Carrere S."/>
            <person name="Mayjonade B."/>
            <person name="Legrand L."/>
            <person name="Gill N."/>
            <person name="Kane N.C."/>
            <person name="Bowers J.E."/>
            <person name="Hubner S."/>
            <person name="Bellec A."/>
            <person name="Berard A."/>
            <person name="Berges H."/>
            <person name="Blanchet N."/>
            <person name="Boniface M.C."/>
            <person name="Brunel D."/>
            <person name="Catrice O."/>
            <person name="Chaidir N."/>
            <person name="Claudel C."/>
            <person name="Donnadieu C."/>
            <person name="Faraut T."/>
            <person name="Fievet G."/>
            <person name="Helmstetter N."/>
            <person name="King M."/>
            <person name="Knapp S.J."/>
            <person name="Lai Z."/>
            <person name="Le Paslier M.C."/>
            <person name="Lippi Y."/>
            <person name="Lorenzon L."/>
            <person name="Mandel J.R."/>
            <person name="Marage G."/>
            <person name="Marchand G."/>
            <person name="Marquand E."/>
            <person name="Bret-Mestries E."/>
            <person name="Morien E."/>
            <person name="Nambeesan S."/>
            <person name="Nguyen T."/>
            <person name="Pegot-Espagnet P."/>
            <person name="Pouilly N."/>
            <person name="Raftis F."/>
            <person name="Sallet E."/>
            <person name="Schiex T."/>
            <person name="Thomas J."/>
            <person name="Vandecasteele C."/>
            <person name="Vares D."/>
            <person name="Vear F."/>
            <person name="Vautrin S."/>
            <person name="Crespi M."/>
            <person name="Mangin B."/>
            <person name="Burke J.M."/>
            <person name="Salse J."/>
            <person name="Munos S."/>
            <person name="Vincourt P."/>
            <person name="Rieseberg L.H."/>
            <person name="Langlade N.B."/>
        </authorList>
    </citation>
    <scope>NUCLEOTIDE SEQUENCE</scope>
    <source>
        <tissue evidence="1">Leaves</tissue>
    </source>
</reference>
<dbReference type="Proteomes" id="UP000215914">
    <property type="component" value="Unassembled WGS sequence"/>
</dbReference>
<reference evidence="1" key="2">
    <citation type="submission" date="2020-06" db="EMBL/GenBank/DDBJ databases">
        <title>Helianthus annuus Genome sequencing and assembly Release 2.</title>
        <authorList>
            <person name="Gouzy J."/>
            <person name="Langlade N."/>
            <person name="Munos S."/>
        </authorList>
    </citation>
    <scope>NUCLEOTIDE SEQUENCE</scope>
    <source>
        <tissue evidence="1">Leaves</tissue>
    </source>
</reference>
<accession>A0A9K3IM93</accession>
<dbReference type="AlphaFoldDB" id="A0A9K3IM93"/>
<proteinExistence type="predicted"/>
<comment type="caution">
    <text evidence="1">The sequence shown here is derived from an EMBL/GenBank/DDBJ whole genome shotgun (WGS) entry which is preliminary data.</text>
</comment>
<keyword evidence="2" id="KW-1185">Reference proteome</keyword>
<dbReference type="Gramene" id="mRNA:HanXRQr2_Chr07g0300281">
    <property type="protein sequence ID" value="CDS:HanXRQr2_Chr07g0300281.1"/>
    <property type="gene ID" value="HanXRQr2_Chr07g0300281"/>
</dbReference>